<feature type="region of interest" description="Disordered" evidence="1">
    <location>
        <begin position="235"/>
        <end position="267"/>
    </location>
</feature>
<accession>A0A8R1YM25</accession>
<keyword evidence="3" id="KW-1185">Reference proteome</keyword>
<feature type="compositionally biased region" description="Basic and acidic residues" evidence="1">
    <location>
        <begin position="257"/>
        <end position="267"/>
    </location>
</feature>
<name>A0A2A6CGM1_PRIPA</name>
<dbReference type="Proteomes" id="UP000005239">
    <property type="component" value="Unassembled WGS sequence"/>
</dbReference>
<feature type="region of interest" description="Disordered" evidence="1">
    <location>
        <begin position="488"/>
        <end position="508"/>
    </location>
</feature>
<evidence type="ECO:0000313" key="2">
    <source>
        <dbReference type="EnsemblMetazoa" id="PPA29237.1"/>
    </source>
</evidence>
<feature type="compositionally biased region" description="Low complexity" evidence="1">
    <location>
        <begin position="316"/>
        <end position="383"/>
    </location>
</feature>
<evidence type="ECO:0000313" key="3">
    <source>
        <dbReference type="Proteomes" id="UP000005239"/>
    </source>
</evidence>
<feature type="compositionally biased region" description="Pro residues" evidence="1">
    <location>
        <begin position="1840"/>
        <end position="1850"/>
    </location>
</feature>
<dbReference type="PANTHER" id="PTHR31936:SF2">
    <property type="entry name" value="FLO11 DOMAIN-CONTAINING PROTEIN"/>
    <property type="match status" value="1"/>
</dbReference>
<organism evidence="2 3">
    <name type="scientific">Pristionchus pacificus</name>
    <name type="common">Parasitic nematode worm</name>
    <dbReference type="NCBI Taxonomy" id="54126"/>
    <lineage>
        <taxon>Eukaryota</taxon>
        <taxon>Metazoa</taxon>
        <taxon>Ecdysozoa</taxon>
        <taxon>Nematoda</taxon>
        <taxon>Chromadorea</taxon>
        <taxon>Rhabditida</taxon>
        <taxon>Rhabditina</taxon>
        <taxon>Diplogasteromorpha</taxon>
        <taxon>Diplogasteroidea</taxon>
        <taxon>Neodiplogasteridae</taxon>
        <taxon>Pristionchus</taxon>
    </lineage>
</organism>
<dbReference type="InterPro" id="IPR000884">
    <property type="entry name" value="TSP1_rpt"/>
</dbReference>
<dbReference type="EnsemblMetazoa" id="PPA29237.1">
    <property type="protein sequence ID" value="PPA29237.1"/>
    <property type="gene ID" value="WBGene00118791"/>
</dbReference>
<feature type="region of interest" description="Disordered" evidence="1">
    <location>
        <begin position="1830"/>
        <end position="1854"/>
    </location>
</feature>
<reference evidence="2" key="2">
    <citation type="submission" date="2022-06" db="UniProtKB">
        <authorList>
            <consortium name="EnsemblMetazoa"/>
        </authorList>
    </citation>
    <scope>IDENTIFICATION</scope>
    <source>
        <strain evidence="2">PS312</strain>
    </source>
</reference>
<dbReference type="OrthoDB" id="5821553at2759"/>
<dbReference type="Gene3D" id="2.20.100.10">
    <property type="entry name" value="Thrombospondin type-1 (TSP1) repeat"/>
    <property type="match status" value="1"/>
</dbReference>
<proteinExistence type="predicted"/>
<dbReference type="InterPro" id="IPR036383">
    <property type="entry name" value="TSP1_rpt_sf"/>
</dbReference>
<evidence type="ECO:0000256" key="1">
    <source>
        <dbReference type="SAM" id="MobiDB-lite"/>
    </source>
</evidence>
<dbReference type="PROSITE" id="PS50092">
    <property type="entry name" value="TSP1"/>
    <property type="match status" value="8"/>
</dbReference>
<dbReference type="InterPro" id="IPR016186">
    <property type="entry name" value="C-type_lectin-like/link_sf"/>
</dbReference>
<accession>A0A2A6CGM1</accession>
<dbReference type="SUPFAM" id="SSF56436">
    <property type="entry name" value="C-type lectin-like"/>
    <property type="match status" value="2"/>
</dbReference>
<dbReference type="SMART" id="SM00209">
    <property type="entry name" value="TSP1"/>
    <property type="match status" value="6"/>
</dbReference>
<reference evidence="3" key="1">
    <citation type="journal article" date="2008" name="Nat. Genet.">
        <title>The Pristionchus pacificus genome provides a unique perspective on nematode lifestyle and parasitism.</title>
        <authorList>
            <person name="Dieterich C."/>
            <person name="Clifton S.W."/>
            <person name="Schuster L.N."/>
            <person name="Chinwalla A."/>
            <person name="Delehaunty K."/>
            <person name="Dinkelacker I."/>
            <person name="Fulton L."/>
            <person name="Fulton R."/>
            <person name="Godfrey J."/>
            <person name="Minx P."/>
            <person name="Mitreva M."/>
            <person name="Roeseler W."/>
            <person name="Tian H."/>
            <person name="Witte H."/>
            <person name="Yang S.P."/>
            <person name="Wilson R.K."/>
            <person name="Sommer R.J."/>
        </authorList>
    </citation>
    <scope>NUCLEOTIDE SEQUENCE [LARGE SCALE GENOMIC DNA]</scope>
    <source>
        <strain evidence="3">PS312</strain>
    </source>
</reference>
<feature type="region of interest" description="Disordered" evidence="1">
    <location>
        <begin position="315"/>
        <end position="383"/>
    </location>
</feature>
<dbReference type="SUPFAM" id="SSF82895">
    <property type="entry name" value="TSP-1 type 1 repeat"/>
    <property type="match status" value="1"/>
</dbReference>
<protein>
    <submittedName>
        <fullName evidence="2">Uncharacterized protein</fullName>
    </submittedName>
</protein>
<dbReference type="PANTHER" id="PTHR31936">
    <property type="entry name" value="PROTEIN CBG18744"/>
    <property type="match status" value="1"/>
</dbReference>
<sequence length="1953" mass="214893">MKCDILPYRTFYFDHTCFFAIINSEKGLLTVGQARSLCSKAMPSAKLTQPSEDISQQLFLKTSDFVVDNSTTARNKIALCSFKRGLQCSTEEFHEKVGGKFVLKAQEKMAYPDAVDFCTSRGSELPIVHNVVEKTKLYDSERTSARGKDGRRRILTHGTLLDKPHGTLQWTNYVGPLFPFNQHSFVEAPPKELSSYCDDKFAEVLNNQSYTSVAGQSELMDVICIRESASYFWTVKEPPKPSVSPEKEKSATSSPTEKPDNEGCDGRWSEWQRVDNCATTCGSCIRTQSFFCGLDNPAEYPPNCAPLPAVRPLHKTTTTTTTTRTSTSTSTTTPTTTTTTPTTTTTTTPEPTTTTTTTTTTPEPTTTTTTPATTTTTPEPTTTTARACCPPGGIWSDWTTIGRCSATCGSCHNATRKRTCKSMFDGSGCPCTGVAKDIGPCGIALCSFPTNTCCFSYVKSLNCQQNYFFCGMASVPVDPWNNCLPPTTTTTTTRAPTTTTTKATTTTTERQRTLFIEPEEEDTTTTTTKPVCTDGNGKWSEWTTIGRCATTCGSCNVAKRKRVCNTTCGCCKGEATDIGPCGIALCTFPANTCCFSYVKSFNCMEYFFQNDEKLIIADRANSFFCGMDSVRLYVDDCSGARVPYNQPVIQNPVTEATKPAACTDGKGRWSEWTTIGSCPTTCGSCNVAKRKRVCNTTCGCCPGEASDIGPCGIALCPFPANTCCKSYIERIVSSVEWIASSIVNSYEIQSIIHTADTVKIKCDSLPYRTIYFERACYFTIILTEEQTMAEARNACRSAMSLSDITKPSADIAQMMFLEFSNFLSDDSSVGPNKIALCTTDRPLQCPMGDGYDKAGRKCVLRAPKKMTYSDALYFCASRGTQLPVVRNVLEKTQLLELIQSGPIWLEVTASEKGWSENNEYSWHTTCAIDSLHPPRDLSAFCDAKFAQVLSKDAHTSVSEQSNLMDVVCTRESSSEFWFPPELPIPLTTRKTSYWPTTPTSPKPNDPCPLGYNGRWSEWTTIGKCSTTCGSCNVAKRKRVCNTTCGCCKGEASDIGPCGIALCPFPTNTCCFKYVKSLNYRANSFFCGSYSPRLYPEGCGPLPDEPRLEPVQSQPVTDETPRACCPPGGIWSDWTTIGPCSASCGSCHNATRTRTCKSMSDGSGCPCTGVAKDIGPCGIALCPFPTNTCCFSYVKSLNYQENYFFCGLASVPVNPTGCPVNSDIVNKRQETPKSCWSEWSNWVGDCNNKDPSFYDKSIRPNISGECGWCGKRTRTRRRTNNSCNGADREAEPCGSRKLCTFPTKTCCAPYRKSMIGTTLMCGNGNELSSIVHSYEIQSIIHTADTVKIKCDSLPYRTIYFERACYFAIILTEEQTMAEARNACRSAMSLSDITKPSADIAQMMFLEFSNFLSDDSSVGPNKIALCTTDRPLQCPMGDGYDRTGRRCVLRAPKKMTYSDVNALYFCASRGTQLPVVRNVLEKTQLLELIQSGPIWLEVTASEKGWSENNEYSWHTTCPVDTLLPPSDRSAFCDEKFAQVLSKDAHTSVSEQSNLMDVVCTRESSSEFWFPPELPIPLTTRKTSYWPTTPTSPKPNDPCPLGYNGRWSEWTTIGKCSTTCGSCNVAKRKRVCNTTCGCCKGEASDIGPCGIALCPFPTNTCCFKYVKSLNCLKHIYQSTSTTFQSTFPFQTVLIVSSVDRIALDSILKAVGLFPMNLALNQSNLIFEENESMRLVVCMLQVTSFPNIIRAHDSEKNSFHFAPTFAYVNSSRVQEMTILWPEGPSEDIGPCGIALCGYPSKICCFDYKKALNGNANQFFCGTANVAANPIGQCNIEDRNKPRQPTQPKPEPAKPTPEVIKPPKSCWSEWSNWVGDCNRDPSFYDKSMSRSSSEPCGWRGQHTKTRTRLSTPCIGDVTQTEPCGSAKLCTFPTRTCCKPYKKSLIHPTKATLRLSSQH</sequence>
<gene>
    <name evidence="2" type="primary">WBGene00118791</name>
</gene>
<dbReference type="Gene3D" id="3.10.100.10">
    <property type="entry name" value="Mannose-Binding Protein A, subunit A"/>
    <property type="match status" value="1"/>
</dbReference>
<dbReference type="InterPro" id="IPR016187">
    <property type="entry name" value="CTDL_fold"/>
</dbReference>